<protein>
    <recommendedName>
        <fullName evidence="3">Transposase</fullName>
    </recommendedName>
</protein>
<name>A0AB34LE55_PARDI</name>
<dbReference type="EMBL" id="JNHK01000007">
    <property type="protein sequence ID" value="KDS41668.1"/>
    <property type="molecule type" value="Genomic_DNA"/>
</dbReference>
<evidence type="ECO:0000313" key="1">
    <source>
        <dbReference type="EMBL" id="KDS41668.1"/>
    </source>
</evidence>
<dbReference type="AlphaFoldDB" id="A0AB34LE55"/>
<gene>
    <name evidence="1" type="ORF">M091_3346</name>
</gene>
<reference evidence="1 2" key="1">
    <citation type="submission" date="2014-04" db="EMBL/GenBank/DDBJ databases">
        <authorList>
            <person name="Sears C."/>
            <person name="Carroll K."/>
            <person name="Sack B.R."/>
            <person name="Qadri F."/>
            <person name="Myers L.L."/>
            <person name="Chung G.-T."/>
            <person name="Escheverria P."/>
            <person name="Fraser C.M."/>
            <person name="Sadzewicz L."/>
            <person name="Shefchek K.A."/>
            <person name="Tallon L."/>
            <person name="Das S.P."/>
            <person name="Daugherty S."/>
            <person name="Mongodin E.F."/>
        </authorList>
    </citation>
    <scope>NUCLEOTIDE SEQUENCE [LARGE SCALE GENOMIC DNA]</scope>
    <source>
        <strain evidence="1 2">3776 D15 i</strain>
    </source>
</reference>
<sequence length="39" mass="4485">MISMMRMLAGMSIFVAMKTERGLIYALFSGTERRLARMI</sequence>
<evidence type="ECO:0000313" key="2">
    <source>
        <dbReference type="Proteomes" id="UP000027850"/>
    </source>
</evidence>
<accession>A0AB34LE55</accession>
<organism evidence="1 2">
    <name type="scientific">Parabacteroides distasonis str. 3776 D15 i</name>
    <dbReference type="NCBI Taxonomy" id="1339342"/>
    <lineage>
        <taxon>Bacteria</taxon>
        <taxon>Pseudomonadati</taxon>
        <taxon>Bacteroidota</taxon>
        <taxon>Bacteroidia</taxon>
        <taxon>Bacteroidales</taxon>
        <taxon>Tannerellaceae</taxon>
        <taxon>Parabacteroides</taxon>
    </lineage>
</organism>
<evidence type="ECO:0008006" key="3">
    <source>
        <dbReference type="Google" id="ProtNLM"/>
    </source>
</evidence>
<comment type="caution">
    <text evidence="1">The sequence shown here is derived from an EMBL/GenBank/DDBJ whole genome shotgun (WGS) entry which is preliminary data.</text>
</comment>
<proteinExistence type="predicted"/>
<dbReference type="Proteomes" id="UP000027850">
    <property type="component" value="Unassembled WGS sequence"/>
</dbReference>